<proteinExistence type="inferred from homology"/>
<dbReference type="InterPro" id="IPR002661">
    <property type="entry name" value="Ribosome_recyc_fac"/>
</dbReference>
<comment type="function">
    <text evidence="3">Necessary for protein synthesis in mitochondria. Functions as a ribosome recycling factor in mitochondria.</text>
</comment>
<organism evidence="5 6">
    <name type="scientific">Malassezia japonica</name>
    <dbReference type="NCBI Taxonomy" id="223818"/>
    <lineage>
        <taxon>Eukaryota</taxon>
        <taxon>Fungi</taxon>
        <taxon>Dikarya</taxon>
        <taxon>Basidiomycota</taxon>
        <taxon>Ustilaginomycotina</taxon>
        <taxon>Malasseziomycetes</taxon>
        <taxon>Malasseziales</taxon>
        <taxon>Malasseziaceae</taxon>
        <taxon>Malassezia</taxon>
    </lineage>
</organism>
<dbReference type="EMBL" id="CP119958">
    <property type="protein sequence ID" value="WFD37091.1"/>
    <property type="molecule type" value="Genomic_DNA"/>
</dbReference>
<dbReference type="InterPro" id="IPR036191">
    <property type="entry name" value="RRF_sf"/>
</dbReference>
<comment type="similarity">
    <text evidence="1">Belongs to the RRF family.</text>
</comment>
<dbReference type="Gene3D" id="3.30.1360.40">
    <property type="match status" value="1"/>
</dbReference>
<evidence type="ECO:0000259" key="4">
    <source>
        <dbReference type="Pfam" id="PF01765"/>
    </source>
</evidence>
<feature type="domain" description="Ribosome recycling factor" evidence="4">
    <location>
        <begin position="77"/>
        <end position="235"/>
    </location>
</feature>
<reference evidence="5" key="1">
    <citation type="submission" date="2023-03" db="EMBL/GenBank/DDBJ databases">
        <title>Mating type loci evolution in Malassezia.</title>
        <authorList>
            <person name="Coelho M.A."/>
        </authorList>
    </citation>
    <scope>NUCLEOTIDE SEQUENCE</scope>
    <source>
        <strain evidence="5">CBS 9431</strain>
    </source>
</reference>
<evidence type="ECO:0000313" key="5">
    <source>
        <dbReference type="EMBL" id="WFD37091.1"/>
    </source>
</evidence>
<dbReference type="Proteomes" id="UP001217754">
    <property type="component" value="Chromosome 1"/>
</dbReference>
<dbReference type="GO" id="GO:0043023">
    <property type="term" value="F:ribosomal large subunit binding"/>
    <property type="evidence" value="ECO:0007669"/>
    <property type="project" value="TreeGrafter"/>
</dbReference>
<dbReference type="PANTHER" id="PTHR20982">
    <property type="entry name" value="RIBOSOME RECYCLING FACTOR"/>
    <property type="match status" value="1"/>
</dbReference>
<dbReference type="AlphaFoldDB" id="A0AAF0EZK0"/>
<keyword evidence="2" id="KW-0648">Protein biosynthesis</keyword>
<evidence type="ECO:0000256" key="1">
    <source>
        <dbReference type="ARBA" id="ARBA00005912"/>
    </source>
</evidence>
<protein>
    <recommendedName>
        <fullName evidence="4">Ribosome recycling factor domain-containing protein</fullName>
    </recommendedName>
</protein>
<evidence type="ECO:0000313" key="6">
    <source>
        <dbReference type="Proteomes" id="UP001217754"/>
    </source>
</evidence>
<evidence type="ECO:0000256" key="2">
    <source>
        <dbReference type="ARBA" id="ARBA00022917"/>
    </source>
</evidence>
<dbReference type="Pfam" id="PF01765">
    <property type="entry name" value="RRF"/>
    <property type="match status" value="1"/>
</dbReference>
<dbReference type="GO" id="GO:0006412">
    <property type="term" value="P:translation"/>
    <property type="evidence" value="ECO:0007669"/>
    <property type="project" value="UniProtKB-KW"/>
</dbReference>
<dbReference type="SUPFAM" id="SSF55194">
    <property type="entry name" value="Ribosome recycling factor, RRF"/>
    <property type="match status" value="1"/>
</dbReference>
<keyword evidence="6" id="KW-1185">Reference proteome</keyword>
<accession>A0AAF0EZK0</accession>
<dbReference type="RefSeq" id="XP_060119988.1">
    <property type="nucleotide sequence ID" value="XM_060264005.1"/>
</dbReference>
<dbReference type="GO" id="GO:0005739">
    <property type="term" value="C:mitochondrion"/>
    <property type="evidence" value="ECO:0007669"/>
    <property type="project" value="TreeGrafter"/>
</dbReference>
<gene>
    <name evidence="5" type="ORF">MJAP1_000032</name>
</gene>
<name>A0AAF0EZK0_9BASI</name>
<dbReference type="PANTHER" id="PTHR20982:SF3">
    <property type="entry name" value="MITOCHONDRIAL RIBOSOME RECYCLING FACTOR PSEUDO 1"/>
    <property type="match status" value="1"/>
</dbReference>
<sequence length="237" mass="25263">MARAVPALTRLATTPLPAARPLTTTAALAKKKKGGADKGAEPPADVEGQLDLNAIGDQMAKTVAKCAESVQATVGSLGRVDASLLDPVRVSYGKDTKATPLHDYATVGVRDNLLIITAYEEGSLKHIEKGIYAAKLDLSPRIAPEEGECVIVVPVPKPTGETRQLLVQKCVQASEQAKVALRSARQTAQKQLKADLDNKVVSKTVMQKESKKLEDLTKAHTAAVERLASDAQKRLQK</sequence>
<dbReference type="Gene3D" id="1.10.132.20">
    <property type="entry name" value="Ribosome-recycling factor"/>
    <property type="match status" value="1"/>
</dbReference>
<evidence type="ECO:0000256" key="3">
    <source>
        <dbReference type="ARBA" id="ARBA00024909"/>
    </source>
</evidence>
<dbReference type="InterPro" id="IPR023584">
    <property type="entry name" value="Ribosome_recyc_fac_dom"/>
</dbReference>
<dbReference type="GeneID" id="85223681"/>